<name>A0ABD6CZD1_9EURY</name>
<evidence type="ECO:0000259" key="2">
    <source>
        <dbReference type="Pfam" id="PF13439"/>
    </source>
</evidence>
<dbReference type="CDD" id="cd03801">
    <property type="entry name" value="GT4_PimA-like"/>
    <property type="match status" value="1"/>
</dbReference>
<dbReference type="RefSeq" id="WP_256405732.1">
    <property type="nucleotide sequence ID" value="NZ_CP187151.1"/>
</dbReference>
<dbReference type="GO" id="GO:0016757">
    <property type="term" value="F:glycosyltransferase activity"/>
    <property type="evidence" value="ECO:0007669"/>
    <property type="project" value="UniProtKB-KW"/>
</dbReference>
<sequence>MDIGYVSNVVYPFVKGGAEKRIHEIGTRLAADGHDVTVYGRHFWDGPPETTHEGLTLRAVAPGTELYTDDRRSITEALDFSARLVAPFGERLRAADHDLLVVSVFPYFPVFSAKLAGAVGDTPVVTTWHEVWRSYWDEYLGPLAFGGKIVERAAARVPQHPVAVSGVTADRLAQIGPDRESITVIPNGIDVGRIERATLPADADGYDVLFAGRLIADKNVSLLLEAFDAVAEEHDATLGIVGDGPERDRLRRQAEGLTNAGRVDMLGFLDEYEHVLGHMAAARVFASPSTREGFGITFAEAMAADCTVVAADHPDSAADEVIGDAGFVVEPTVERLRETLDAVLGGRAPPRDPVERARQYDWDNVASAAAERYARVVRQG</sequence>
<dbReference type="AlphaFoldDB" id="A0ABD6CZD1"/>
<evidence type="ECO:0000313" key="3">
    <source>
        <dbReference type="EMBL" id="MFD1633381.1"/>
    </source>
</evidence>
<dbReference type="InterPro" id="IPR050194">
    <property type="entry name" value="Glycosyltransferase_grp1"/>
</dbReference>
<dbReference type="Pfam" id="PF13439">
    <property type="entry name" value="Glyco_transf_4"/>
    <property type="match status" value="1"/>
</dbReference>
<dbReference type="Gene3D" id="3.40.50.2000">
    <property type="entry name" value="Glycogen Phosphorylase B"/>
    <property type="match status" value="2"/>
</dbReference>
<dbReference type="PANTHER" id="PTHR45947">
    <property type="entry name" value="SULFOQUINOVOSYL TRANSFERASE SQD2"/>
    <property type="match status" value="1"/>
</dbReference>
<evidence type="ECO:0000259" key="1">
    <source>
        <dbReference type="Pfam" id="PF00534"/>
    </source>
</evidence>
<gene>
    <name evidence="3" type="ORF">ACFSBJ_06490</name>
</gene>
<reference evidence="3 4" key="1">
    <citation type="journal article" date="2019" name="Int. J. Syst. Evol. Microbiol.">
        <title>The Global Catalogue of Microorganisms (GCM) 10K type strain sequencing project: providing services to taxonomists for standard genome sequencing and annotation.</title>
        <authorList>
            <consortium name="The Broad Institute Genomics Platform"/>
            <consortium name="The Broad Institute Genome Sequencing Center for Infectious Disease"/>
            <person name="Wu L."/>
            <person name="Ma J."/>
        </authorList>
    </citation>
    <scope>NUCLEOTIDE SEQUENCE [LARGE SCALE GENOMIC DNA]</scope>
    <source>
        <strain evidence="3 4">CGMCC 1.10594</strain>
    </source>
</reference>
<dbReference type="InterPro" id="IPR001296">
    <property type="entry name" value="Glyco_trans_1"/>
</dbReference>
<proteinExistence type="predicted"/>
<dbReference type="InterPro" id="IPR028098">
    <property type="entry name" value="Glyco_trans_4-like_N"/>
</dbReference>
<feature type="domain" description="Glycosyltransferase subfamily 4-like N-terminal" evidence="2">
    <location>
        <begin position="16"/>
        <end position="192"/>
    </location>
</feature>
<organism evidence="3 4">
    <name type="scientific">Haloplanus ruber</name>
    <dbReference type="NCBI Taxonomy" id="869892"/>
    <lineage>
        <taxon>Archaea</taxon>
        <taxon>Methanobacteriati</taxon>
        <taxon>Methanobacteriota</taxon>
        <taxon>Stenosarchaea group</taxon>
        <taxon>Halobacteria</taxon>
        <taxon>Halobacteriales</taxon>
        <taxon>Haloferacaceae</taxon>
        <taxon>Haloplanus</taxon>
    </lineage>
</organism>
<keyword evidence="4" id="KW-1185">Reference proteome</keyword>
<dbReference type="PANTHER" id="PTHR45947:SF3">
    <property type="entry name" value="SULFOQUINOVOSYL TRANSFERASE SQD2"/>
    <property type="match status" value="1"/>
</dbReference>
<dbReference type="Pfam" id="PF00534">
    <property type="entry name" value="Glycos_transf_1"/>
    <property type="match status" value="1"/>
</dbReference>
<keyword evidence="3" id="KW-0328">Glycosyltransferase</keyword>
<comment type="caution">
    <text evidence="3">The sequence shown here is derived from an EMBL/GenBank/DDBJ whole genome shotgun (WGS) entry which is preliminary data.</text>
</comment>
<accession>A0ABD6CZD1</accession>
<feature type="domain" description="Glycosyl transferase family 1" evidence="1">
    <location>
        <begin position="196"/>
        <end position="359"/>
    </location>
</feature>
<evidence type="ECO:0000313" key="4">
    <source>
        <dbReference type="Proteomes" id="UP001597075"/>
    </source>
</evidence>
<keyword evidence="3" id="KW-0808">Transferase</keyword>
<dbReference type="EMBL" id="JBHUDL010000009">
    <property type="protein sequence ID" value="MFD1633381.1"/>
    <property type="molecule type" value="Genomic_DNA"/>
</dbReference>
<protein>
    <submittedName>
        <fullName evidence="3">Glycosyltransferase family 4 protein</fullName>
        <ecNumber evidence="3">2.4.-.-</ecNumber>
    </submittedName>
</protein>
<dbReference type="SUPFAM" id="SSF53756">
    <property type="entry name" value="UDP-Glycosyltransferase/glycogen phosphorylase"/>
    <property type="match status" value="1"/>
</dbReference>
<dbReference type="Proteomes" id="UP001597075">
    <property type="component" value="Unassembled WGS sequence"/>
</dbReference>
<dbReference type="EC" id="2.4.-.-" evidence="3"/>